<evidence type="ECO:0000256" key="1">
    <source>
        <dbReference type="SAM" id="MobiDB-lite"/>
    </source>
</evidence>
<dbReference type="PATRIC" id="fig|1286094.4.peg.6502"/>
<proteinExistence type="predicted"/>
<dbReference type="AlphaFoldDB" id="S3ZB14"/>
<feature type="compositionally biased region" description="Basic and acidic residues" evidence="1">
    <location>
        <begin position="176"/>
        <end position="188"/>
    </location>
</feature>
<reference evidence="2 3" key="1">
    <citation type="submission" date="2013-02" db="EMBL/GenBank/DDBJ databases">
        <title>Draft Genome Sequence of Streptomyces aurantiacus, Which Produces Setomimycin.</title>
        <authorList>
            <person name="Gruening B.A."/>
            <person name="Praeg A."/>
            <person name="Erxleben A."/>
            <person name="Guenther S."/>
            <person name="Mueller M."/>
        </authorList>
    </citation>
    <scope>NUCLEOTIDE SEQUENCE [LARGE SCALE GENOMIC DNA]</scope>
    <source>
        <strain evidence="2 3">JA 4570</strain>
    </source>
</reference>
<sequence>MLYDLAATGLWERHTTRGHYRLTDEQCHTFEWNNTGTIVQHYKAGHPDNQCPKLTDPPHETRAWLPHFDNRPPLPTPGTPHGWRGILRRATTLPITFLPPAVAFYGRYHFGHQNIGAANFAHTFHAMADEALSVYGRWENTPGHHFVRDGSGLVWSITTAPSEDSAKPAVIGIYTRRGEAADRPEHQRATRAPGSSTLATRQRPR</sequence>
<name>S3ZB14_9ACTN</name>
<feature type="compositionally biased region" description="Polar residues" evidence="1">
    <location>
        <begin position="193"/>
        <end position="205"/>
    </location>
</feature>
<dbReference type="Proteomes" id="UP000014629">
    <property type="component" value="Unassembled WGS sequence"/>
</dbReference>
<feature type="region of interest" description="Disordered" evidence="1">
    <location>
        <begin position="175"/>
        <end position="205"/>
    </location>
</feature>
<comment type="caution">
    <text evidence="2">The sequence shown here is derived from an EMBL/GenBank/DDBJ whole genome shotgun (WGS) entry which is preliminary data.</text>
</comment>
<dbReference type="EMBL" id="AOPZ01000422">
    <property type="protein sequence ID" value="EPH40318.1"/>
    <property type="molecule type" value="Genomic_DNA"/>
</dbReference>
<gene>
    <name evidence="2" type="ORF">STRAU_6581</name>
</gene>
<protein>
    <submittedName>
        <fullName evidence="2">Uncharacterized protein</fullName>
    </submittedName>
</protein>
<evidence type="ECO:0000313" key="2">
    <source>
        <dbReference type="EMBL" id="EPH40318.1"/>
    </source>
</evidence>
<keyword evidence="3" id="KW-1185">Reference proteome</keyword>
<accession>S3ZB14</accession>
<evidence type="ECO:0000313" key="3">
    <source>
        <dbReference type="Proteomes" id="UP000014629"/>
    </source>
</evidence>
<organism evidence="2 3">
    <name type="scientific">Streptomyces aurantiacus JA 4570</name>
    <dbReference type="NCBI Taxonomy" id="1286094"/>
    <lineage>
        <taxon>Bacteria</taxon>
        <taxon>Bacillati</taxon>
        <taxon>Actinomycetota</taxon>
        <taxon>Actinomycetes</taxon>
        <taxon>Kitasatosporales</taxon>
        <taxon>Streptomycetaceae</taxon>
        <taxon>Streptomyces</taxon>
        <taxon>Streptomyces aurantiacus group</taxon>
    </lineage>
</organism>